<dbReference type="PATRIC" id="fig|926550.5.peg.2524"/>
<keyword evidence="6 10" id="KW-0418">Kinase</keyword>
<dbReference type="InterPro" id="IPR029056">
    <property type="entry name" value="Ribokinase-like"/>
</dbReference>
<proteinExistence type="predicted"/>
<dbReference type="NCBIfam" id="TIGR00097">
    <property type="entry name" value="HMP-P_kinase"/>
    <property type="match status" value="1"/>
</dbReference>
<dbReference type="OrthoDB" id="9810880at2"/>
<dbReference type="InterPro" id="IPR004399">
    <property type="entry name" value="HMP/HMP-P_kinase_dom"/>
</dbReference>
<dbReference type="GO" id="GO:0009228">
    <property type="term" value="P:thiamine biosynthetic process"/>
    <property type="evidence" value="ECO:0007669"/>
    <property type="project" value="UniProtKB-KW"/>
</dbReference>
<evidence type="ECO:0000259" key="9">
    <source>
        <dbReference type="Pfam" id="PF08543"/>
    </source>
</evidence>
<keyword evidence="11" id="KW-1185">Reference proteome</keyword>
<name>I0I4Z9_CALAS</name>
<dbReference type="InterPro" id="IPR013749">
    <property type="entry name" value="PM/HMP-P_kinase-1"/>
</dbReference>
<evidence type="ECO:0000256" key="8">
    <source>
        <dbReference type="ARBA" id="ARBA00022977"/>
    </source>
</evidence>
<dbReference type="Pfam" id="PF08543">
    <property type="entry name" value="Phos_pyr_kin"/>
    <property type="match status" value="1"/>
</dbReference>
<dbReference type="FunFam" id="3.40.1190.20:FF:000003">
    <property type="entry name" value="Phosphomethylpyrimidine kinase ThiD"/>
    <property type="match status" value="1"/>
</dbReference>
<dbReference type="CDD" id="cd01169">
    <property type="entry name" value="HMPP_kinase"/>
    <property type="match status" value="1"/>
</dbReference>
<evidence type="ECO:0000256" key="2">
    <source>
        <dbReference type="ARBA" id="ARBA00000565"/>
    </source>
</evidence>
<dbReference type="RefSeq" id="WP_014433571.1">
    <property type="nucleotide sequence ID" value="NC_017079.1"/>
</dbReference>
<keyword evidence="8" id="KW-0784">Thiamine biosynthesis</keyword>
<comment type="catalytic activity">
    <reaction evidence="2">
        <text>4-amino-2-methyl-5-(phosphooxymethyl)pyrimidine + ATP = 4-amino-2-methyl-5-(diphosphooxymethyl)pyrimidine + ADP</text>
        <dbReference type="Rhea" id="RHEA:19893"/>
        <dbReference type="ChEBI" id="CHEBI:30616"/>
        <dbReference type="ChEBI" id="CHEBI:57841"/>
        <dbReference type="ChEBI" id="CHEBI:58354"/>
        <dbReference type="ChEBI" id="CHEBI:456216"/>
        <dbReference type="EC" id="2.7.4.7"/>
    </reaction>
</comment>
<comment type="pathway">
    <text evidence="3">Cofactor biosynthesis; thiamine diphosphate biosynthesis; 4-amino-2-methyl-5-diphosphomethylpyrimidine from 5-amino-1-(5-phospho-D-ribosyl)imidazole: step 3/3.</text>
</comment>
<dbReference type="SUPFAM" id="SSF53613">
    <property type="entry name" value="Ribokinase-like"/>
    <property type="match status" value="1"/>
</dbReference>
<dbReference type="KEGG" id="cap:CLDAP_22970"/>
<reference evidence="10 11" key="1">
    <citation type="submission" date="2012-02" db="EMBL/GenBank/DDBJ databases">
        <title>Complete genome sequence of Caldilinea aerophila DSM 14535 (= NBRC 102666).</title>
        <authorList>
            <person name="Oguchi A."/>
            <person name="Hosoyama A."/>
            <person name="Sekine M."/>
            <person name="Fukai R."/>
            <person name="Kato Y."/>
            <person name="Nakamura S."/>
            <person name="Hanada S."/>
            <person name="Yamazaki S."/>
            <person name="Fujita N."/>
        </authorList>
    </citation>
    <scope>NUCLEOTIDE SEQUENCE [LARGE SCALE GENOMIC DNA]</scope>
    <source>
        <strain evidence="11">DSM 14535 / JCM 11387 / NBRC 104270 / STL-6-O1</strain>
    </source>
</reference>
<evidence type="ECO:0000256" key="7">
    <source>
        <dbReference type="ARBA" id="ARBA00022840"/>
    </source>
</evidence>
<dbReference type="Gene3D" id="3.40.1190.20">
    <property type="match status" value="1"/>
</dbReference>
<dbReference type="PANTHER" id="PTHR20858">
    <property type="entry name" value="PHOSPHOMETHYLPYRIMIDINE KINASE"/>
    <property type="match status" value="1"/>
</dbReference>
<dbReference type="eggNOG" id="COG0351">
    <property type="taxonomic scope" value="Bacteria"/>
</dbReference>
<organism evidence="10 11">
    <name type="scientific">Caldilinea aerophila (strain DSM 14535 / JCM 11387 / NBRC 104270 / STL-6-O1)</name>
    <dbReference type="NCBI Taxonomy" id="926550"/>
    <lineage>
        <taxon>Bacteria</taxon>
        <taxon>Bacillati</taxon>
        <taxon>Chloroflexota</taxon>
        <taxon>Caldilineae</taxon>
        <taxon>Caldilineales</taxon>
        <taxon>Caldilineaceae</taxon>
        <taxon>Caldilinea</taxon>
    </lineage>
</organism>
<dbReference type="Proteomes" id="UP000007880">
    <property type="component" value="Chromosome"/>
</dbReference>
<dbReference type="AlphaFoldDB" id="I0I4Z9"/>
<evidence type="ECO:0000256" key="6">
    <source>
        <dbReference type="ARBA" id="ARBA00022777"/>
    </source>
</evidence>
<evidence type="ECO:0000256" key="4">
    <source>
        <dbReference type="ARBA" id="ARBA00022679"/>
    </source>
</evidence>
<comment type="catalytic activity">
    <reaction evidence="1">
        <text>4-amino-5-hydroxymethyl-2-methylpyrimidine + ATP = 4-amino-2-methyl-5-(phosphooxymethyl)pyrimidine + ADP + H(+)</text>
        <dbReference type="Rhea" id="RHEA:23096"/>
        <dbReference type="ChEBI" id="CHEBI:15378"/>
        <dbReference type="ChEBI" id="CHEBI:16892"/>
        <dbReference type="ChEBI" id="CHEBI:30616"/>
        <dbReference type="ChEBI" id="CHEBI:58354"/>
        <dbReference type="ChEBI" id="CHEBI:456216"/>
        <dbReference type="EC" id="2.7.1.49"/>
    </reaction>
</comment>
<gene>
    <name evidence="10" type="primary">thiD</name>
    <name evidence="10" type="ordered locus">CLDAP_22970</name>
</gene>
<evidence type="ECO:0000313" key="11">
    <source>
        <dbReference type="Proteomes" id="UP000007880"/>
    </source>
</evidence>
<dbReference type="PANTHER" id="PTHR20858:SF17">
    <property type="entry name" value="HYDROXYMETHYLPYRIMIDINE_PHOSPHOMETHYLPYRIMIDINE KINASE THI20-RELATED"/>
    <property type="match status" value="1"/>
</dbReference>
<dbReference type="GO" id="GO:0008972">
    <property type="term" value="F:phosphomethylpyrimidine kinase activity"/>
    <property type="evidence" value="ECO:0007669"/>
    <property type="project" value="UniProtKB-EC"/>
</dbReference>
<dbReference type="EMBL" id="AP012337">
    <property type="protein sequence ID" value="BAM00337.1"/>
    <property type="molecule type" value="Genomic_DNA"/>
</dbReference>
<dbReference type="HOGENOM" id="CLU_020520_0_1_0"/>
<accession>I0I4Z9</accession>
<protein>
    <submittedName>
        <fullName evidence="10">Phosphomethylpyrimidine kinase</fullName>
    </submittedName>
</protein>
<keyword evidence="4" id="KW-0808">Transferase</keyword>
<keyword evidence="7" id="KW-0067">ATP-binding</keyword>
<evidence type="ECO:0000256" key="1">
    <source>
        <dbReference type="ARBA" id="ARBA00000151"/>
    </source>
</evidence>
<evidence type="ECO:0000256" key="3">
    <source>
        <dbReference type="ARBA" id="ARBA00004769"/>
    </source>
</evidence>
<dbReference type="GO" id="GO:0005829">
    <property type="term" value="C:cytosol"/>
    <property type="evidence" value="ECO:0007669"/>
    <property type="project" value="TreeGrafter"/>
</dbReference>
<dbReference type="GO" id="GO:0005524">
    <property type="term" value="F:ATP binding"/>
    <property type="evidence" value="ECO:0007669"/>
    <property type="project" value="UniProtKB-KW"/>
</dbReference>
<sequence>MKKVLTIAGSDSGGGAGIQADLKAFAARGVYGMSAITALTAQNTVGVFGVFPVTPEFVAQQIDAVMEDLGADAWKTGMLANAAIIQVVAERARRYRIERLVVDPVMVAKSGDPLLEPEARRALVEHLLPLAYIVTPNRHEAQVLADMEIHTLEDAIKAAQRIHALGPRYVLVKGGHLPGTVEAVDILYDGERFEEFRAPRIETINTHGTGCTLASAIAAELAKGADAAQAVAEAKHYLTAALHSGASLRLGRGHGPVDHFLGQTVAVI</sequence>
<feature type="domain" description="Pyridoxamine kinase/Phosphomethylpyrimidine kinase" evidence="9">
    <location>
        <begin position="11"/>
        <end position="258"/>
    </location>
</feature>
<dbReference type="STRING" id="926550.CLDAP_22970"/>
<dbReference type="GO" id="GO:0008902">
    <property type="term" value="F:hydroxymethylpyrimidine kinase activity"/>
    <property type="evidence" value="ECO:0007669"/>
    <property type="project" value="UniProtKB-EC"/>
</dbReference>
<evidence type="ECO:0000256" key="5">
    <source>
        <dbReference type="ARBA" id="ARBA00022741"/>
    </source>
</evidence>
<evidence type="ECO:0000313" key="10">
    <source>
        <dbReference type="EMBL" id="BAM00337.1"/>
    </source>
</evidence>
<keyword evidence="5" id="KW-0547">Nucleotide-binding</keyword>